<dbReference type="Proteomes" id="UP000294546">
    <property type="component" value="Unassembled WGS sequence"/>
</dbReference>
<dbReference type="GO" id="GO:0004352">
    <property type="term" value="F:glutamate dehydrogenase (NAD+) activity"/>
    <property type="evidence" value="ECO:0007669"/>
    <property type="project" value="InterPro"/>
</dbReference>
<dbReference type="InterPro" id="IPR049064">
    <property type="entry name" value="NAD_Glu_DH_ACT3"/>
</dbReference>
<dbReference type="InterPro" id="IPR049058">
    <property type="entry name" value="NAD_Glu_DH_HM2"/>
</dbReference>
<dbReference type="Pfam" id="PF21074">
    <property type="entry name" value="GDH_C"/>
    <property type="match status" value="1"/>
</dbReference>
<keyword evidence="1" id="KW-0560">Oxidoreductase</keyword>
<dbReference type="Pfam" id="PF21075">
    <property type="entry name" value="GDH_ACT1"/>
    <property type="match status" value="1"/>
</dbReference>
<sequence>MSERRTEQKNKILSQLGETIAARIPKRDTQKVLDFVNQYYRVSPLEELAERSPQNLYGATLSCWEHLQEWDGQDQKIHVFNPDLERHGWHCGHTVIQISHRDMPFLVDSVRMELNRRGLSIHVVHSGVLNIQRDGRSALVKESAKASSEEGITREALIYIEVDRHSNPDELKDIEHSLAEVLTMVRAAVTDFDAMRGRVEALMDELAQLKQPEQVDVDEARAFLGWLLENRFTFLGYEALNFDVSGNVLTTVPVESSELGVCRLQPSERDVQEVGSCSQLVNKPLMFAKDYRRSRVHRPAYRDLVVVKQFNDQGEVTGEHRFYGLYTSPVYAEPPVNVPVLRRRVAQVLERAGFTPGGHSAKSLSQILNDLPRDELLLSSDDELFSNTMGVFNLQERRKVRLLCRRDSCGKFFSFLYYVPRDIFNTALRTQVQDLLVERLGALDSEFTTYYSESVLTRVYFVLPVDPETMNAFDPQELEAEVAELSRSWSDELHSVLVDASGEERGNHLANAYRNAFPSAYREHFSPASAVFDIDHIEELDTGKSIALSFYRQIEQSRDLLKFKLFNRNEPLVLSDIIPVLENLGMRVVGEHPYMVRRRDGEHFWIHDFTLLYNSEDTVDLEEVKQVFQDAFFNIWSGRAENDEFNRLVIGARLNWREVAMLRAYARYNQQIRFGFSQPYIADTLSRHLYITRLLVALFRARFEPGRQNSSKVQALADRIGSSVIDALDKVDHLNDDKILRRYLELIRATLRTNYFQNDSAGEPKDYLVFKLNPHEIANIPLPRPMFEIFVYSAKVEGVHLRGGKVARGGLRWSDRREDYRTEVLGLVKAQQVKNAVIVPVGAKGGFVAKQMPVNASREAVLEEGIACYKTFIRGLLDVTDNFVDGEVAPPPELVRHDEDDPYLVVAADKGTATFSDIANGIAEEFGFWLGDAFASGGSQGYDHKKMGITARGAWESVKLHFRELGLDTQTQAFSVVAIGDMGGDVFGNGMLMSEHIQMVAAFNHMHIFIDPAPDAAASFVERKRLFELPRSSWSDYDESLISKGGGVFSRAAKWIDITPEMKKRFDISEDRLAPNDLISALLKARVDLIWNGGIGTYVKASFESHGDVGDKANDSLRIDGRDLRCRVLGEGGNLGFTQLGRIEFALNGGACNTDFIDNAGGVDCSDHEVNIKILLNNVVGNGDLTVKQRNVFLKEMTEEVSRLVLRNNYSQALAISICQSQVGRALDDYRRLINELEQRGRLVRALEFIPADEEIVSRSEQGKTLTRPELSVLISYVKAELKEVLTDSWLPSNPYIAREVQTAFPAALVERYTEEVENHRLQAQIVATQTANGMINRMGITFPLRMHQATGRDMADIAASYITARDIFNMDALWQQIEALDNSVPAAMLQGIMGDLQRLVRRAANWLLNAYRQQLDPQALVERFRPGVESMALSLSERLTGEPREAWQARYNELEQAGVPSELAVQAASFDSLYTLLGIIATAEQTGEPLDRVADVYFLIGEQLDLYSVDRQIKLMDQETHWQSLARDGFREELNSQQRAITVSVLNRASAERAEKEEAESEQEVLSSQACVESWLETNSVLLQRWSQILTDLNSVSKPDSAVFAVAIRELVELAHCS</sequence>
<evidence type="ECO:0000259" key="4">
    <source>
        <dbReference type="Pfam" id="PF21075"/>
    </source>
</evidence>
<dbReference type="InterPro" id="IPR007780">
    <property type="entry name" value="NAD_Glu_DH_bac"/>
</dbReference>
<dbReference type="Pfam" id="PF21077">
    <property type="entry name" value="GDH_ACT3"/>
    <property type="match status" value="1"/>
</dbReference>
<evidence type="ECO:0000256" key="1">
    <source>
        <dbReference type="ARBA" id="ARBA00023002"/>
    </source>
</evidence>
<evidence type="ECO:0000259" key="6">
    <source>
        <dbReference type="Pfam" id="PF21077"/>
    </source>
</evidence>
<dbReference type="PANTHER" id="PTHR43403">
    <property type="entry name" value="NAD-SPECIFIC GLUTAMATE DEHYDROGENASE"/>
    <property type="match status" value="1"/>
</dbReference>
<proteinExistence type="predicted"/>
<dbReference type="InterPro" id="IPR046346">
    <property type="entry name" value="Aminoacid_DH-like_N_sf"/>
</dbReference>
<dbReference type="InterPro" id="IPR049059">
    <property type="entry name" value="NAD_Glu_DH_HM1"/>
</dbReference>
<dbReference type="GO" id="GO:0004069">
    <property type="term" value="F:L-aspartate:2-oxoglutarate aminotransferase activity"/>
    <property type="evidence" value="ECO:0007669"/>
    <property type="project" value="InterPro"/>
</dbReference>
<feature type="domain" description="NAD-glutamate dehydrogenase catalytic" evidence="2">
    <location>
        <begin position="725"/>
        <end position="1218"/>
    </location>
</feature>
<keyword evidence="8" id="KW-1185">Reference proteome</keyword>
<evidence type="ECO:0000313" key="8">
    <source>
        <dbReference type="Proteomes" id="UP000294546"/>
    </source>
</evidence>
<feature type="domain" description="NAD-glutamate dehydrogenase N-terminal ACT1" evidence="4">
    <location>
        <begin position="35"/>
        <end position="178"/>
    </location>
</feature>
<name>A0A4V2PEF4_9GAMM</name>
<organism evidence="7 8">
    <name type="scientific">Marinobacterium mangrovicola</name>
    <dbReference type="NCBI Taxonomy" id="1476959"/>
    <lineage>
        <taxon>Bacteria</taxon>
        <taxon>Pseudomonadati</taxon>
        <taxon>Pseudomonadota</taxon>
        <taxon>Gammaproteobacteria</taxon>
        <taxon>Oceanospirillales</taxon>
        <taxon>Oceanospirillaceae</taxon>
        <taxon>Marinobacterium</taxon>
    </lineage>
</organism>
<dbReference type="InterPro" id="IPR049062">
    <property type="entry name" value="NAD_Glu_DH_ACT2"/>
</dbReference>
<dbReference type="RefSeq" id="WP_132288200.1">
    <property type="nucleotide sequence ID" value="NZ_SMFU01000007.1"/>
</dbReference>
<dbReference type="Pfam" id="PF21076">
    <property type="entry name" value="GDH_ACT2"/>
    <property type="match status" value="1"/>
</dbReference>
<dbReference type="InterPro" id="IPR048381">
    <property type="entry name" value="GDH_C"/>
</dbReference>
<dbReference type="PIRSF" id="PIRSF036761">
    <property type="entry name" value="GDH_Mll4104"/>
    <property type="match status" value="1"/>
</dbReference>
<dbReference type="OrthoDB" id="9758052at2"/>
<dbReference type="SUPFAM" id="SSF51735">
    <property type="entry name" value="NAD(P)-binding Rossmann-fold domains"/>
    <property type="match status" value="1"/>
</dbReference>
<evidence type="ECO:0000259" key="5">
    <source>
        <dbReference type="Pfam" id="PF21076"/>
    </source>
</evidence>
<dbReference type="Pfam" id="PF21073">
    <property type="entry name" value="GDH_HM1"/>
    <property type="match status" value="1"/>
</dbReference>
<accession>A0A4V2PEF4</accession>
<dbReference type="SUPFAM" id="SSF53223">
    <property type="entry name" value="Aminoacid dehydrogenase-like, N-terminal domain"/>
    <property type="match status" value="1"/>
</dbReference>
<comment type="caution">
    <text evidence="7">The sequence shown here is derived from an EMBL/GenBank/DDBJ whole genome shotgun (WGS) entry which is preliminary data.</text>
</comment>
<dbReference type="GO" id="GO:0006538">
    <property type="term" value="P:L-glutamate catabolic process"/>
    <property type="evidence" value="ECO:0007669"/>
    <property type="project" value="InterPro"/>
</dbReference>
<dbReference type="PANTHER" id="PTHR43403:SF1">
    <property type="entry name" value="NAD-SPECIFIC GLUTAMATE DEHYDROGENASE"/>
    <property type="match status" value="1"/>
</dbReference>
<dbReference type="EMBL" id="SMFU01000007">
    <property type="protein sequence ID" value="TCK08846.1"/>
    <property type="molecule type" value="Genomic_DNA"/>
</dbReference>
<dbReference type="Pfam" id="PF21078">
    <property type="entry name" value="GDH_HM3"/>
    <property type="match status" value="1"/>
</dbReference>
<feature type="domain" description="NAD-glutamate dehydrogenase ACT3" evidence="6">
    <location>
        <begin position="546"/>
        <end position="624"/>
    </location>
</feature>
<reference evidence="7 8" key="1">
    <citation type="submission" date="2019-03" db="EMBL/GenBank/DDBJ databases">
        <title>Genomic Encyclopedia of Archaeal and Bacterial Type Strains, Phase II (KMG-II): from individual species to whole genera.</title>
        <authorList>
            <person name="Goeker M."/>
        </authorList>
    </citation>
    <scope>NUCLEOTIDE SEQUENCE [LARGE SCALE GENOMIC DNA]</scope>
    <source>
        <strain evidence="7 8">DSM 27697</strain>
    </source>
</reference>
<dbReference type="InterPro" id="IPR024727">
    <property type="entry name" value="NAD_Glu_DH_N_ACT1"/>
</dbReference>
<protein>
    <submittedName>
        <fullName evidence="7">Glutamate dehydrogenase (NAD)</fullName>
    </submittedName>
</protein>
<feature type="domain" description="NAD-specific glutamate dehydrogenase C-terminal" evidence="3">
    <location>
        <begin position="1263"/>
        <end position="1612"/>
    </location>
</feature>
<evidence type="ECO:0000259" key="3">
    <source>
        <dbReference type="Pfam" id="PF21074"/>
    </source>
</evidence>
<dbReference type="InterPro" id="IPR036291">
    <property type="entry name" value="NAD(P)-bd_dom_sf"/>
</dbReference>
<dbReference type="Pfam" id="PF05088">
    <property type="entry name" value="Bac_GDH_CD"/>
    <property type="match status" value="1"/>
</dbReference>
<dbReference type="InterPro" id="IPR028971">
    <property type="entry name" value="NAD-GDH_cat"/>
</dbReference>
<dbReference type="InterPro" id="IPR049056">
    <property type="entry name" value="NAD_Glu_DH_HM3"/>
</dbReference>
<dbReference type="Pfam" id="PF21079">
    <property type="entry name" value="GDH_HM2"/>
    <property type="match status" value="1"/>
</dbReference>
<gene>
    <name evidence="7" type="ORF">CLV83_0941</name>
</gene>
<feature type="domain" description="NAD-glutamate dehydrogenase ACT2" evidence="5">
    <location>
        <begin position="401"/>
        <end position="490"/>
    </location>
</feature>
<evidence type="ECO:0000259" key="2">
    <source>
        <dbReference type="Pfam" id="PF05088"/>
    </source>
</evidence>
<evidence type="ECO:0000313" key="7">
    <source>
        <dbReference type="EMBL" id="TCK08846.1"/>
    </source>
</evidence>